<dbReference type="SUPFAM" id="SSF56752">
    <property type="entry name" value="D-aminoacid aminotransferase-like PLP-dependent enzymes"/>
    <property type="match status" value="1"/>
</dbReference>
<evidence type="ECO:0000313" key="3">
    <source>
        <dbReference type="Proteomes" id="UP001183619"/>
    </source>
</evidence>
<keyword evidence="2" id="KW-0456">Lyase</keyword>
<dbReference type="Gene3D" id="3.20.10.10">
    <property type="entry name" value="D-amino Acid Aminotransferase, subunit A, domain 2"/>
    <property type="match status" value="1"/>
</dbReference>
<dbReference type="InterPro" id="IPR001544">
    <property type="entry name" value="Aminotrans_IV"/>
</dbReference>
<dbReference type="Proteomes" id="UP001183619">
    <property type="component" value="Unassembled WGS sequence"/>
</dbReference>
<dbReference type="InterPro" id="IPR050571">
    <property type="entry name" value="Class-IV_PLP-Dep_Aminotrnsfr"/>
</dbReference>
<evidence type="ECO:0000256" key="1">
    <source>
        <dbReference type="ARBA" id="ARBA00009320"/>
    </source>
</evidence>
<protein>
    <submittedName>
        <fullName evidence="2">4-amino-4-deoxychorismate lyase</fullName>
        <ecNumber evidence="2">4.1.3.38</ecNumber>
    </submittedName>
</protein>
<dbReference type="Gene3D" id="3.30.470.10">
    <property type="match status" value="1"/>
</dbReference>
<dbReference type="PANTHER" id="PTHR42743:SF11">
    <property type="entry name" value="AMINODEOXYCHORISMATE LYASE"/>
    <property type="match status" value="1"/>
</dbReference>
<dbReference type="InterPro" id="IPR043132">
    <property type="entry name" value="BCAT-like_C"/>
</dbReference>
<sequence>MAFTPAPIIYAIEPFGGSIRDHNPNLPLVYADDAAVTRGDGIFETLLVRGGELSNFDRHFERFYASAQLLDLPLPIKADWQRASNQAVQVWLEQWANAGAEPIDGALKWTLTRGRESTQIPSAWLSVHTISPTQLHQREHGVAVMTSPKGYHIDQHAQTPWLTVGAKTLNYAATMAALRWAKTHGFDDVLYTDGDTVLEGATSTLISVKGTKIRTPLGNGQLLTGTTQQALFEHASSLGWRCKQKDLTLEDLFRADSVWLISSVRIAARITSIDGTKLPTPENESEIRELIEQSLKVKSLANDAAKLS</sequence>
<dbReference type="EMBL" id="JAVDYF010000001">
    <property type="protein sequence ID" value="MDR7353730.1"/>
    <property type="molecule type" value="Genomic_DNA"/>
</dbReference>
<dbReference type="RefSeq" id="WP_277105337.1">
    <property type="nucleotide sequence ID" value="NZ_BAAAJS010000039.1"/>
</dbReference>
<dbReference type="NCBIfam" id="NF005886">
    <property type="entry name" value="PRK07849.1-1"/>
    <property type="match status" value="1"/>
</dbReference>
<dbReference type="InterPro" id="IPR036038">
    <property type="entry name" value="Aminotransferase-like"/>
</dbReference>
<reference evidence="2 3" key="1">
    <citation type="submission" date="2023-07" db="EMBL/GenBank/DDBJ databases">
        <title>Sequencing the genomes of 1000 actinobacteria strains.</title>
        <authorList>
            <person name="Klenk H.-P."/>
        </authorList>
    </citation>
    <scope>NUCLEOTIDE SEQUENCE [LARGE SCALE GENOMIC DNA]</scope>
    <source>
        <strain evidence="2 3">DSM 44508</strain>
    </source>
</reference>
<organism evidence="2 3">
    <name type="scientific">Corynebacterium felinum</name>
    <dbReference type="NCBI Taxonomy" id="131318"/>
    <lineage>
        <taxon>Bacteria</taxon>
        <taxon>Bacillati</taxon>
        <taxon>Actinomycetota</taxon>
        <taxon>Actinomycetes</taxon>
        <taxon>Mycobacteriales</taxon>
        <taxon>Corynebacteriaceae</taxon>
        <taxon>Corynebacterium</taxon>
    </lineage>
</organism>
<keyword evidence="3" id="KW-1185">Reference proteome</keyword>
<dbReference type="GO" id="GO:0008696">
    <property type="term" value="F:4-amino-4-deoxychorismate lyase activity"/>
    <property type="evidence" value="ECO:0007669"/>
    <property type="project" value="UniProtKB-EC"/>
</dbReference>
<dbReference type="InterPro" id="IPR043131">
    <property type="entry name" value="BCAT-like_N"/>
</dbReference>
<comment type="caution">
    <text evidence="2">The sequence shown here is derived from an EMBL/GenBank/DDBJ whole genome shotgun (WGS) entry which is preliminary data.</text>
</comment>
<accession>A0ABU2B541</accession>
<dbReference type="PANTHER" id="PTHR42743">
    <property type="entry name" value="AMINO-ACID AMINOTRANSFERASE"/>
    <property type="match status" value="1"/>
</dbReference>
<evidence type="ECO:0000313" key="2">
    <source>
        <dbReference type="EMBL" id="MDR7353730.1"/>
    </source>
</evidence>
<comment type="similarity">
    <text evidence="1">Belongs to the class-IV pyridoxal-phosphate-dependent aminotransferase family.</text>
</comment>
<name>A0ABU2B541_9CORY</name>
<gene>
    <name evidence="2" type="ORF">J2S37_000268</name>
</gene>
<dbReference type="EC" id="4.1.3.38" evidence="2"/>
<dbReference type="Pfam" id="PF01063">
    <property type="entry name" value="Aminotran_4"/>
    <property type="match status" value="1"/>
</dbReference>
<proteinExistence type="inferred from homology"/>